<name>A0AC35TT93_9BILA</name>
<evidence type="ECO:0000313" key="2">
    <source>
        <dbReference type="WBParaSite" id="RSKR_0000385200.1"/>
    </source>
</evidence>
<dbReference type="WBParaSite" id="RSKR_0000385200.1">
    <property type="protein sequence ID" value="RSKR_0000385200.1"/>
    <property type="gene ID" value="RSKR_0000385200"/>
</dbReference>
<reference evidence="2" key="1">
    <citation type="submission" date="2016-11" db="UniProtKB">
        <authorList>
            <consortium name="WormBaseParasite"/>
        </authorList>
    </citation>
    <scope>IDENTIFICATION</scope>
    <source>
        <strain evidence="2">KR3021</strain>
    </source>
</reference>
<protein>
    <submittedName>
        <fullName evidence="2">Secreted protein</fullName>
    </submittedName>
</protein>
<proteinExistence type="predicted"/>
<accession>A0AC35TT93</accession>
<organism evidence="1 2">
    <name type="scientific">Rhabditophanes sp. KR3021</name>
    <dbReference type="NCBI Taxonomy" id="114890"/>
    <lineage>
        <taxon>Eukaryota</taxon>
        <taxon>Metazoa</taxon>
        <taxon>Ecdysozoa</taxon>
        <taxon>Nematoda</taxon>
        <taxon>Chromadorea</taxon>
        <taxon>Rhabditida</taxon>
        <taxon>Tylenchina</taxon>
        <taxon>Panagrolaimomorpha</taxon>
        <taxon>Strongyloidoidea</taxon>
        <taxon>Alloionematidae</taxon>
        <taxon>Rhabditophanes</taxon>
    </lineage>
</organism>
<sequence>MQFLSLQFACIMSLVLVGILVIVSGQELFDGSKVRLTSSSSSSSSSSESESKEDSNAIESIEIEEEGSGSYEELDNAKITTLTPVLTTQQLLLQDDVLFLRFQIMKEKFRNSITWD</sequence>
<evidence type="ECO:0000313" key="1">
    <source>
        <dbReference type="Proteomes" id="UP000095286"/>
    </source>
</evidence>
<dbReference type="Proteomes" id="UP000095286">
    <property type="component" value="Unplaced"/>
</dbReference>